<sequence>MAAANCRTCFCELDKISRRTIFSNTFEVAQQLYEVLGHVPHEDDGLSKYVCSHCYSKLKKLSKIDFDLINKLEELRKEKNELIKSMRANLKSIQTTCTSNSVSDASVTNDINVQEDGSKRSRPILHSPTPRKVKKCKQGFVKTPEKTRKPCIKLFTPSKIKVLFNTGKQIKSRTVKDAELKRVIKAISSGQPKRSIAKFVYNSLLKDELIMFWTTVEQQMREEDVAAMVVEEVDTIVAVVGEDKAEDELLAEDKEDKEVDNEAEVVTEDIDNLLLK</sequence>
<feature type="binding site" evidence="1">
    <location>
        <position position="6"/>
    </location>
    <ligand>
        <name>Zn(2+)</name>
        <dbReference type="ChEBI" id="CHEBI:29105"/>
    </ligand>
</feature>
<dbReference type="AlphaFoldDB" id="A0A8W8MPV7"/>
<feature type="binding site" evidence="1">
    <location>
        <position position="9"/>
    </location>
    <ligand>
        <name>Zn(2+)</name>
        <dbReference type="ChEBI" id="CHEBI:29105"/>
    </ligand>
</feature>
<name>A0A8W8MPV7_MAGGI</name>
<dbReference type="Pfam" id="PF07776">
    <property type="entry name" value="zf-AD"/>
    <property type="match status" value="1"/>
</dbReference>
<dbReference type="GO" id="GO:0008270">
    <property type="term" value="F:zinc ion binding"/>
    <property type="evidence" value="ECO:0007669"/>
    <property type="project" value="UniProtKB-UniRule"/>
</dbReference>
<evidence type="ECO:0000259" key="2">
    <source>
        <dbReference type="PROSITE" id="PS51915"/>
    </source>
</evidence>
<keyword evidence="1" id="KW-0479">Metal-binding</keyword>
<dbReference type="Proteomes" id="UP000005408">
    <property type="component" value="Unassembled WGS sequence"/>
</dbReference>
<dbReference type="InterPro" id="IPR012934">
    <property type="entry name" value="Znf_AD"/>
</dbReference>
<dbReference type="EnsemblMetazoa" id="G33669.1">
    <property type="protein sequence ID" value="G33669.1:cds"/>
    <property type="gene ID" value="G33669"/>
</dbReference>
<evidence type="ECO:0000313" key="4">
    <source>
        <dbReference type="Proteomes" id="UP000005408"/>
    </source>
</evidence>
<proteinExistence type="predicted"/>
<dbReference type="PROSITE" id="PS51915">
    <property type="entry name" value="ZAD"/>
    <property type="match status" value="1"/>
</dbReference>
<keyword evidence="1" id="KW-0863">Zinc-finger</keyword>
<organism evidence="3 4">
    <name type="scientific">Magallana gigas</name>
    <name type="common">Pacific oyster</name>
    <name type="synonym">Crassostrea gigas</name>
    <dbReference type="NCBI Taxonomy" id="29159"/>
    <lineage>
        <taxon>Eukaryota</taxon>
        <taxon>Metazoa</taxon>
        <taxon>Spiralia</taxon>
        <taxon>Lophotrochozoa</taxon>
        <taxon>Mollusca</taxon>
        <taxon>Bivalvia</taxon>
        <taxon>Autobranchia</taxon>
        <taxon>Pteriomorphia</taxon>
        <taxon>Ostreida</taxon>
        <taxon>Ostreoidea</taxon>
        <taxon>Ostreidae</taxon>
        <taxon>Magallana</taxon>
    </lineage>
</organism>
<evidence type="ECO:0000256" key="1">
    <source>
        <dbReference type="PROSITE-ProRule" id="PRU01263"/>
    </source>
</evidence>
<accession>A0A8W8MPV7</accession>
<dbReference type="GO" id="GO:0005634">
    <property type="term" value="C:nucleus"/>
    <property type="evidence" value="ECO:0007669"/>
    <property type="project" value="InterPro"/>
</dbReference>
<reference evidence="3" key="1">
    <citation type="submission" date="2022-08" db="UniProtKB">
        <authorList>
            <consortium name="EnsemblMetazoa"/>
        </authorList>
    </citation>
    <scope>IDENTIFICATION</scope>
    <source>
        <strain evidence="3">05x7-T-G4-1.051#20</strain>
    </source>
</reference>
<evidence type="ECO:0000313" key="3">
    <source>
        <dbReference type="EnsemblMetazoa" id="G33669.1:cds"/>
    </source>
</evidence>
<feature type="binding site" evidence="1">
    <location>
        <position position="54"/>
    </location>
    <ligand>
        <name>Zn(2+)</name>
        <dbReference type="ChEBI" id="CHEBI:29105"/>
    </ligand>
</feature>
<feature type="domain" description="ZAD" evidence="2">
    <location>
        <begin position="4"/>
        <end position="78"/>
    </location>
</feature>
<keyword evidence="1" id="KW-0862">Zinc</keyword>
<protein>
    <recommendedName>
        <fullName evidence="2">ZAD domain-containing protein</fullName>
    </recommendedName>
</protein>
<keyword evidence="4" id="KW-1185">Reference proteome</keyword>
<feature type="binding site" evidence="1">
    <location>
        <position position="51"/>
    </location>
    <ligand>
        <name>Zn(2+)</name>
        <dbReference type="ChEBI" id="CHEBI:29105"/>
    </ligand>
</feature>
<dbReference type="SUPFAM" id="SSF57716">
    <property type="entry name" value="Glucocorticoid receptor-like (DNA-binding domain)"/>
    <property type="match status" value="1"/>
</dbReference>